<dbReference type="Pfam" id="PF04138">
    <property type="entry name" value="GtrA_DPMS_TM"/>
    <property type="match status" value="1"/>
</dbReference>
<dbReference type="GO" id="GO:0005886">
    <property type="term" value="C:plasma membrane"/>
    <property type="evidence" value="ECO:0007669"/>
    <property type="project" value="TreeGrafter"/>
</dbReference>
<feature type="domain" description="GtrA/DPMS transmembrane" evidence="8">
    <location>
        <begin position="20"/>
        <end position="140"/>
    </location>
</feature>
<dbReference type="PANTHER" id="PTHR38459:SF1">
    <property type="entry name" value="PROPHAGE BACTOPRENOL-LINKED GLUCOSE TRANSLOCASE HOMOLOG"/>
    <property type="match status" value="1"/>
</dbReference>
<dbReference type="Proteomes" id="UP000645217">
    <property type="component" value="Unassembled WGS sequence"/>
</dbReference>
<keyword evidence="3 7" id="KW-0812">Transmembrane</keyword>
<feature type="transmembrane region" description="Helical" evidence="7">
    <location>
        <begin position="116"/>
        <end position="133"/>
    </location>
</feature>
<evidence type="ECO:0000256" key="3">
    <source>
        <dbReference type="ARBA" id="ARBA00022692"/>
    </source>
</evidence>
<reference evidence="9" key="2">
    <citation type="submission" date="2020-09" db="EMBL/GenBank/DDBJ databases">
        <authorList>
            <person name="Sun Q."/>
            <person name="Ohkuma M."/>
        </authorList>
    </citation>
    <scope>NUCLEOTIDE SEQUENCE</scope>
    <source>
        <strain evidence="9">JCM 13064</strain>
    </source>
</reference>
<evidence type="ECO:0000256" key="1">
    <source>
        <dbReference type="ARBA" id="ARBA00004141"/>
    </source>
</evidence>
<feature type="compositionally biased region" description="Polar residues" evidence="6">
    <location>
        <begin position="193"/>
        <end position="204"/>
    </location>
</feature>
<name>A0A917VE82_9ACTN</name>
<keyword evidence="10" id="KW-1185">Reference proteome</keyword>
<dbReference type="RefSeq" id="WP_229690798.1">
    <property type="nucleotide sequence ID" value="NZ_BMNT01000002.1"/>
</dbReference>
<feature type="transmembrane region" description="Helical" evidence="7">
    <location>
        <begin position="21"/>
        <end position="40"/>
    </location>
</feature>
<accession>A0A917VE82</accession>
<evidence type="ECO:0000313" key="9">
    <source>
        <dbReference type="EMBL" id="GGK65583.1"/>
    </source>
</evidence>
<evidence type="ECO:0000256" key="4">
    <source>
        <dbReference type="ARBA" id="ARBA00022989"/>
    </source>
</evidence>
<gene>
    <name evidence="9" type="ORF">GCM10007964_05740</name>
</gene>
<dbReference type="InterPro" id="IPR007267">
    <property type="entry name" value="GtrA_DPMS_TM"/>
</dbReference>
<dbReference type="PANTHER" id="PTHR38459">
    <property type="entry name" value="PROPHAGE BACTOPRENOL-LINKED GLUCOSE TRANSLOCASE HOMOLOG"/>
    <property type="match status" value="1"/>
</dbReference>
<feature type="compositionally biased region" description="Pro residues" evidence="6">
    <location>
        <begin position="171"/>
        <end position="183"/>
    </location>
</feature>
<proteinExistence type="inferred from homology"/>
<sequence length="204" mass="22390">MQFIRRLYDQFSSLVRELAKFGTVGAVAFVIDWGGTNLLRYGVEFGPLTSKVIATVVAATFAYLANRYWTWRHREQTGLAREYFLFFVLNGIGLLISLLIIGFVEYTLEMTDPLSYNISLIIGTALGTLFRFWSYKKWVFLPADLPPVAAATGLPEATDEAPPQRSTSTPVPRPMPQTQPLPPAGLSGAEASANGSTPGITPAR</sequence>
<evidence type="ECO:0000256" key="6">
    <source>
        <dbReference type="SAM" id="MobiDB-lite"/>
    </source>
</evidence>
<evidence type="ECO:0000313" key="10">
    <source>
        <dbReference type="Proteomes" id="UP000645217"/>
    </source>
</evidence>
<comment type="subcellular location">
    <subcellularLocation>
        <location evidence="1">Membrane</location>
        <topology evidence="1">Multi-pass membrane protein</topology>
    </subcellularLocation>
</comment>
<dbReference type="InterPro" id="IPR051401">
    <property type="entry name" value="GtrA_CellWall_Glycosyl"/>
</dbReference>
<feature type="transmembrane region" description="Helical" evidence="7">
    <location>
        <begin position="83"/>
        <end position="104"/>
    </location>
</feature>
<evidence type="ECO:0000256" key="2">
    <source>
        <dbReference type="ARBA" id="ARBA00009399"/>
    </source>
</evidence>
<organism evidence="9 10">
    <name type="scientific">Sphaerisporangium melleum</name>
    <dbReference type="NCBI Taxonomy" id="321316"/>
    <lineage>
        <taxon>Bacteria</taxon>
        <taxon>Bacillati</taxon>
        <taxon>Actinomycetota</taxon>
        <taxon>Actinomycetes</taxon>
        <taxon>Streptosporangiales</taxon>
        <taxon>Streptosporangiaceae</taxon>
        <taxon>Sphaerisporangium</taxon>
    </lineage>
</organism>
<dbReference type="AlphaFoldDB" id="A0A917VE82"/>
<dbReference type="EMBL" id="BMNT01000002">
    <property type="protein sequence ID" value="GGK65583.1"/>
    <property type="molecule type" value="Genomic_DNA"/>
</dbReference>
<keyword evidence="4 7" id="KW-1133">Transmembrane helix</keyword>
<feature type="region of interest" description="Disordered" evidence="6">
    <location>
        <begin position="154"/>
        <end position="204"/>
    </location>
</feature>
<comment type="similarity">
    <text evidence="2">Belongs to the GtrA family.</text>
</comment>
<keyword evidence="5 7" id="KW-0472">Membrane</keyword>
<comment type="caution">
    <text evidence="9">The sequence shown here is derived from an EMBL/GenBank/DDBJ whole genome shotgun (WGS) entry which is preliminary data.</text>
</comment>
<protein>
    <submittedName>
        <fullName evidence="9">Membrane protein</fullName>
    </submittedName>
</protein>
<reference evidence="9" key="1">
    <citation type="journal article" date="2014" name="Int. J. Syst. Evol. Microbiol.">
        <title>Complete genome sequence of Corynebacterium casei LMG S-19264T (=DSM 44701T), isolated from a smear-ripened cheese.</title>
        <authorList>
            <consortium name="US DOE Joint Genome Institute (JGI-PGF)"/>
            <person name="Walter F."/>
            <person name="Albersmeier A."/>
            <person name="Kalinowski J."/>
            <person name="Ruckert C."/>
        </authorList>
    </citation>
    <scope>NUCLEOTIDE SEQUENCE</scope>
    <source>
        <strain evidence="9">JCM 13064</strain>
    </source>
</reference>
<feature type="transmembrane region" description="Helical" evidence="7">
    <location>
        <begin position="52"/>
        <end position="71"/>
    </location>
</feature>
<evidence type="ECO:0000256" key="5">
    <source>
        <dbReference type="ARBA" id="ARBA00023136"/>
    </source>
</evidence>
<dbReference type="GO" id="GO:0000271">
    <property type="term" value="P:polysaccharide biosynthetic process"/>
    <property type="evidence" value="ECO:0007669"/>
    <property type="project" value="InterPro"/>
</dbReference>
<evidence type="ECO:0000256" key="7">
    <source>
        <dbReference type="SAM" id="Phobius"/>
    </source>
</evidence>
<evidence type="ECO:0000259" key="8">
    <source>
        <dbReference type="Pfam" id="PF04138"/>
    </source>
</evidence>